<feature type="domain" description="Reverse transcriptase RNase H-like" evidence="7">
    <location>
        <begin position="470"/>
        <end position="572"/>
    </location>
</feature>
<keyword evidence="2" id="KW-0548">Nucleotidyltransferase</keyword>
<dbReference type="GO" id="GO:0016787">
    <property type="term" value="F:hydrolase activity"/>
    <property type="evidence" value="ECO:0007669"/>
    <property type="project" value="UniProtKB-KW"/>
</dbReference>
<evidence type="ECO:0000259" key="7">
    <source>
        <dbReference type="Pfam" id="PF17917"/>
    </source>
</evidence>
<keyword evidence="4" id="KW-0255">Endonuclease</keyword>
<dbReference type="PANTHER" id="PTHR48475">
    <property type="entry name" value="RIBONUCLEASE H"/>
    <property type="match status" value="1"/>
</dbReference>
<dbReference type="Proteomes" id="UP000288805">
    <property type="component" value="Unassembled WGS sequence"/>
</dbReference>
<sequence>MMDLHCAYHQEPTHETNHCTTLRHAIQDLINQGLVHLGQPSVTTNPLSTHTTHTVPPPASDIHFIDFVELDDHIHILSWDESEPEPILSDGAPGAFTSTLAAPSFPNYMSLMTLYFPDEVDKHETFAEIGDMVDGAIPHDEYIDEMLTMIVEEIYTTIVMEFSYDVIVVDDLFEGTTGPVEGVSNFVDPPLSFDVLSGFVSHDDSSSTFDPGPIDQRVSPATGDTMVVDFGKGGDSEAAQCRIFISGRVSQVVVQCRPYSPKNGNVRVCVDFRDFNKASPKDDFPFPHIDMLIDSMAGHSMLYFMDGFFGYNQILRALEDMEKTSFITEWDDMIMKSRDRADHLAALERFFERIKQFRLRLNPKKCTFEVTYGKLMGYMVNERGREADLDKIKVILDMPAPRTEKEIRGFLGILQYISRFIARLVDLYKPIFRLLKKSQPTVWDDQCQCTFERIKEYLLSPLVLVLPTPGRHLLLYLSVSDVASGCMLAQLDDSGNERTIYYLSKRMLDYKTRYVMIEHFYLALVWVTRRLRHYMTEYSVHLISRLDHLRYLFDRPTLVGRLMRWLILLTEFDIHYVTQKSIRWSIVANHFASLPVFDGRVIDDDFPDEDVAIVISLSGCIYFDGATNHSRYGIGVLLISPHGDHILRSVRLAFSDQHPATNNIVEYEA</sequence>
<dbReference type="SUPFAM" id="SSF56672">
    <property type="entry name" value="DNA/RNA polymerases"/>
    <property type="match status" value="1"/>
</dbReference>
<dbReference type="InterPro" id="IPR041373">
    <property type="entry name" value="RT_RNaseH"/>
</dbReference>
<proteinExistence type="predicted"/>
<evidence type="ECO:0000256" key="4">
    <source>
        <dbReference type="ARBA" id="ARBA00022759"/>
    </source>
</evidence>
<evidence type="ECO:0000256" key="5">
    <source>
        <dbReference type="ARBA" id="ARBA00022801"/>
    </source>
</evidence>
<dbReference type="InterPro" id="IPR043128">
    <property type="entry name" value="Rev_trsase/Diguanyl_cyclase"/>
</dbReference>
<accession>A0A438JGI0</accession>
<keyword evidence="5" id="KW-0378">Hydrolase</keyword>
<dbReference type="GO" id="GO:0003964">
    <property type="term" value="F:RNA-directed DNA polymerase activity"/>
    <property type="evidence" value="ECO:0007669"/>
    <property type="project" value="UniProtKB-KW"/>
</dbReference>
<dbReference type="CDD" id="cd01647">
    <property type="entry name" value="RT_LTR"/>
    <property type="match status" value="1"/>
</dbReference>
<dbReference type="FunFam" id="3.30.70.270:FF:000020">
    <property type="entry name" value="Transposon Tf2-6 polyprotein-like Protein"/>
    <property type="match status" value="1"/>
</dbReference>
<keyword evidence="3" id="KW-0540">Nuclease</keyword>
<protein>
    <submittedName>
        <fullName evidence="8">Retrovirus-related Pol polyprotein from transposon 297</fullName>
    </submittedName>
</protein>
<comment type="caution">
    <text evidence="8">The sequence shown here is derived from an EMBL/GenBank/DDBJ whole genome shotgun (WGS) entry which is preliminary data.</text>
</comment>
<evidence type="ECO:0000256" key="2">
    <source>
        <dbReference type="ARBA" id="ARBA00022695"/>
    </source>
</evidence>
<organism evidence="8 9">
    <name type="scientific">Vitis vinifera</name>
    <name type="common">Grape</name>
    <dbReference type="NCBI Taxonomy" id="29760"/>
    <lineage>
        <taxon>Eukaryota</taxon>
        <taxon>Viridiplantae</taxon>
        <taxon>Streptophyta</taxon>
        <taxon>Embryophyta</taxon>
        <taxon>Tracheophyta</taxon>
        <taxon>Spermatophyta</taxon>
        <taxon>Magnoliopsida</taxon>
        <taxon>eudicotyledons</taxon>
        <taxon>Gunneridae</taxon>
        <taxon>Pentapetalae</taxon>
        <taxon>rosids</taxon>
        <taxon>Vitales</taxon>
        <taxon>Vitaceae</taxon>
        <taxon>Viteae</taxon>
        <taxon>Vitis</taxon>
    </lineage>
</organism>
<dbReference type="AlphaFoldDB" id="A0A438JGI0"/>
<gene>
    <name evidence="8" type="primary">pol_923</name>
    <name evidence="8" type="ORF">CK203_014900</name>
</gene>
<dbReference type="PANTHER" id="PTHR48475:SF1">
    <property type="entry name" value="RNASE H TYPE-1 DOMAIN-CONTAINING PROTEIN"/>
    <property type="match status" value="1"/>
</dbReference>
<evidence type="ECO:0000313" key="8">
    <source>
        <dbReference type="EMBL" id="RVX08068.1"/>
    </source>
</evidence>
<evidence type="ECO:0000256" key="3">
    <source>
        <dbReference type="ARBA" id="ARBA00022722"/>
    </source>
</evidence>
<reference evidence="8 9" key="1">
    <citation type="journal article" date="2018" name="PLoS Genet.">
        <title>Population sequencing reveals clonal diversity and ancestral inbreeding in the grapevine cultivar Chardonnay.</title>
        <authorList>
            <person name="Roach M.J."/>
            <person name="Johnson D.L."/>
            <person name="Bohlmann J."/>
            <person name="van Vuuren H.J."/>
            <person name="Jones S.J."/>
            <person name="Pretorius I.S."/>
            <person name="Schmidt S.A."/>
            <person name="Borneman A.R."/>
        </authorList>
    </citation>
    <scope>NUCLEOTIDE SEQUENCE [LARGE SCALE GENOMIC DNA]</scope>
    <source>
        <strain evidence="9">cv. Chardonnay</strain>
        <tissue evidence="8">Leaf</tissue>
    </source>
</reference>
<dbReference type="InterPro" id="IPR043502">
    <property type="entry name" value="DNA/RNA_pol_sf"/>
</dbReference>
<evidence type="ECO:0000256" key="1">
    <source>
        <dbReference type="ARBA" id="ARBA00022679"/>
    </source>
</evidence>
<evidence type="ECO:0000256" key="6">
    <source>
        <dbReference type="ARBA" id="ARBA00022918"/>
    </source>
</evidence>
<keyword evidence="1" id="KW-0808">Transferase</keyword>
<dbReference type="Gene3D" id="3.30.70.270">
    <property type="match status" value="2"/>
</dbReference>
<keyword evidence="6" id="KW-0695">RNA-directed DNA polymerase</keyword>
<evidence type="ECO:0000313" key="9">
    <source>
        <dbReference type="Proteomes" id="UP000288805"/>
    </source>
</evidence>
<dbReference type="EMBL" id="QGNW01000043">
    <property type="protein sequence ID" value="RVX08068.1"/>
    <property type="molecule type" value="Genomic_DNA"/>
</dbReference>
<dbReference type="Pfam" id="PF17917">
    <property type="entry name" value="RT_RNaseH"/>
    <property type="match status" value="1"/>
</dbReference>
<dbReference type="GO" id="GO:0004519">
    <property type="term" value="F:endonuclease activity"/>
    <property type="evidence" value="ECO:0007669"/>
    <property type="project" value="UniProtKB-KW"/>
</dbReference>
<name>A0A438JGI0_VITVI</name>